<name>A0AA40KDL2_9PEZI</name>
<proteinExistence type="predicted"/>
<dbReference type="Proteomes" id="UP001172155">
    <property type="component" value="Unassembled WGS sequence"/>
</dbReference>
<evidence type="ECO:0000313" key="2">
    <source>
        <dbReference type="EMBL" id="KAK0755042.1"/>
    </source>
</evidence>
<dbReference type="InterPro" id="IPR021851">
    <property type="entry name" value="DUF3455"/>
</dbReference>
<protein>
    <recommendedName>
        <fullName evidence="4">Malate dehydrogenase</fullName>
    </recommendedName>
</protein>
<reference evidence="2" key="1">
    <citation type="submission" date="2023-06" db="EMBL/GenBank/DDBJ databases">
        <title>Genome-scale phylogeny and comparative genomics of the fungal order Sordariales.</title>
        <authorList>
            <consortium name="Lawrence Berkeley National Laboratory"/>
            <person name="Hensen N."/>
            <person name="Bonometti L."/>
            <person name="Westerberg I."/>
            <person name="Brannstrom I.O."/>
            <person name="Guillou S."/>
            <person name="Cros-Aarteil S."/>
            <person name="Calhoun S."/>
            <person name="Haridas S."/>
            <person name="Kuo A."/>
            <person name="Mondo S."/>
            <person name="Pangilinan J."/>
            <person name="Riley R."/>
            <person name="LaButti K."/>
            <person name="Andreopoulos B."/>
            <person name="Lipzen A."/>
            <person name="Chen C."/>
            <person name="Yanf M."/>
            <person name="Daum C."/>
            <person name="Ng V."/>
            <person name="Clum A."/>
            <person name="Steindorff A."/>
            <person name="Ohm R."/>
            <person name="Martin F."/>
            <person name="Silar P."/>
            <person name="Natvig D."/>
            <person name="Lalanne C."/>
            <person name="Gautier V."/>
            <person name="Ament-velasquez S.L."/>
            <person name="Kruys A."/>
            <person name="Hutchinson M.I."/>
            <person name="Powell A.J."/>
            <person name="Barry K."/>
            <person name="Miller A.N."/>
            <person name="Grigoriev I.V."/>
            <person name="Debuchy R."/>
            <person name="Gladieux P."/>
            <person name="Thoren M.H."/>
            <person name="Johannesson H."/>
        </authorList>
    </citation>
    <scope>NUCLEOTIDE SEQUENCE</scope>
    <source>
        <strain evidence="2">SMH3187-1</strain>
    </source>
</reference>
<keyword evidence="3" id="KW-1185">Reference proteome</keyword>
<evidence type="ECO:0008006" key="4">
    <source>
        <dbReference type="Google" id="ProtNLM"/>
    </source>
</evidence>
<dbReference type="PANTHER" id="PTHR35567">
    <property type="entry name" value="MALATE DEHYDROGENASE (AFU_ORTHOLOGUE AFUA_2G13800)"/>
    <property type="match status" value="1"/>
</dbReference>
<dbReference type="AlphaFoldDB" id="A0AA40KDL2"/>
<sequence length="265" mass="27225">MVSTRAFLVAALATVAYGAPAAPCKPEPSPPKPTTTTYVLPSTGGDNLVAPASGLVLKRIAIGHGIQNYSCEAIPSAVPSAKGALAVLYDITPLYPGGAPKALDTRAKFDALSSNTLWTKAIPLNLANPAAAVAGAVLPSKQYGALAQPWKAPRNLDFQGLPPIKFLGHHYFDADGSPTFDLSEAGLKASVKKTGEANQPANADKGPIGTGAVKWLLLEDNGKGLSNGIKAVYRVITAGGGGDACAKAGDGLHSVPYTAQYWFYG</sequence>
<dbReference type="PANTHER" id="PTHR35567:SF3">
    <property type="entry name" value="MALATE DEHYDROGENASE"/>
    <property type="match status" value="1"/>
</dbReference>
<dbReference type="Pfam" id="PF11937">
    <property type="entry name" value="DUF3455"/>
    <property type="match status" value="1"/>
</dbReference>
<evidence type="ECO:0000256" key="1">
    <source>
        <dbReference type="SAM" id="SignalP"/>
    </source>
</evidence>
<evidence type="ECO:0000313" key="3">
    <source>
        <dbReference type="Proteomes" id="UP001172155"/>
    </source>
</evidence>
<organism evidence="2 3">
    <name type="scientific">Schizothecium vesticola</name>
    <dbReference type="NCBI Taxonomy" id="314040"/>
    <lineage>
        <taxon>Eukaryota</taxon>
        <taxon>Fungi</taxon>
        <taxon>Dikarya</taxon>
        <taxon>Ascomycota</taxon>
        <taxon>Pezizomycotina</taxon>
        <taxon>Sordariomycetes</taxon>
        <taxon>Sordariomycetidae</taxon>
        <taxon>Sordariales</taxon>
        <taxon>Schizotheciaceae</taxon>
        <taxon>Schizothecium</taxon>
    </lineage>
</organism>
<feature type="signal peptide" evidence="1">
    <location>
        <begin position="1"/>
        <end position="18"/>
    </location>
</feature>
<accession>A0AA40KDL2</accession>
<comment type="caution">
    <text evidence="2">The sequence shown here is derived from an EMBL/GenBank/DDBJ whole genome shotgun (WGS) entry which is preliminary data.</text>
</comment>
<feature type="chain" id="PRO_5041299902" description="Malate dehydrogenase" evidence="1">
    <location>
        <begin position="19"/>
        <end position="265"/>
    </location>
</feature>
<keyword evidence="1" id="KW-0732">Signal</keyword>
<gene>
    <name evidence="2" type="ORF">B0T18DRAFT_425330</name>
</gene>
<dbReference type="EMBL" id="JAUKUD010000001">
    <property type="protein sequence ID" value="KAK0755042.1"/>
    <property type="molecule type" value="Genomic_DNA"/>
</dbReference>